<feature type="transmembrane region" description="Helical" evidence="1">
    <location>
        <begin position="12"/>
        <end position="34"/>
    </location>
</feature>
<feature type="transmembrane region" description="Helical" evidence="1">
    <location>
        <begin position="46"/>
        <end position="67"/>
    </location>
</feature>
<evidence type="ECO:0000313" key="3">
    <source>
        <dbReference type="Proteomes" id="UP001217476"/>
    </source>
</evidence>
<name>A0AAJ5VRD7_9HYPH</name>
<reference evidence="2" key="1">
    <citation type="submission" date="2023-03" db="EMBL/GenBank/DDBJ databases">
        <title>Andean soil-derived lignocellulolytic bacterial consortium as a source of novel taxa and putative plastic-active enzymes.</title>
        <authorList>
            <person name="Diaz-Garcia L."/>
            <person name="Chuvochina M."/>
            <person name="Feuerriegel G."/>
            <person name="Bunk B."/>
            <person name="Sproer C."/>
            <person name="Streit W.R."/>
            <person name="Rodriguez L.M."/>
            <person name="Overmann J."/>
            <person name="Jimenez D.J."/>
        </authorList>
    </citation>
    <scope>NUCLEOTIDE SEQUENCE</scope>
    <source>
        <strain evidence="2">MAG 4196</strain>
    </source>
</reference>
<organism evidence="2 3">
    <name type="scientific">Candidatus Devosia phytovorans</name>
    <dbReference type="NCBI Taxonomy" id="3121372"/>
    <lineage>
        <taxon>Bacteria</taxon>
        <taxon>Pseudomonadati</taxon>
        <taxon>Pseudomonadota</taxon>
        <taxon>Alphaproteobacteria</taxon>
        <taxon>Hyphomicrobiales</taxon>
        <taxon>Devosiaceae</taxon>
        <taxon>Devosia</taxon>
    </lineage>
</organism>
<keyword evidence="1" id="KW-1133">Transmembrane helix</keyword>
<gene>
    <name evidence="2" type="ORF">P0Y65_11355</name>
</gene>
<evidence type="ECO:0000256" key="1">
    <source>
        <dbReference type="SAM" id="Phobius"/>
    </source>
</evidence>
<keyword evidence="1" id="KW-0812">Transmembrane</keyword>
<sequence>MSPAKSERIKLTASLLNSLSSGTILAALVAPYVGIGMGTLSTQTDLFNLFSLSVFGVAVGAVLHLGARRTLGKLEE</sequence>
<accession>A0AAJ5VRD7</accession>
<dbReference type="Proteomes" id="UP001217476">
    <property type="component" value="Chromosome"/>
</dbReference>
<dbReference type="EMBL" id="CP119312">
    <property type="protein sequence ID" value="WEK02806.1"/>
    <property type="molecule type" value="Genomic_DNA"/>
</dbReference>
<evidence type="ECO:0000313" key="2">
    <source>
        <dbReference type="EMBL" id="WEK02806.1"/>
    </source>
</evidence>
<protein>
    <submittedName>
        <fullName evidence="2">Uncharacterized protein</fullName>
    </submittedName>
</protein>
<dbReference type="AlphaFoldDB" id="A0AAJ5VRD7"/>
<proteinExistence type="predicted"/>
<keyword evidence="1" id="KW-0472">Membrane</keyword>